<comment type="caution">
    <text evidence="5">The sequence shown here is derived from an EMBL/GenBank/DDBJ whole genome shotgun (WGS) entry which is preliminary data.</text>
</comment>
<sequence>MYPRATRIQCDTQPLRAFAITQISPFPEHAMSATWFSGSCHCGAVRFEVKAALTPAVRCNCSLCRRRGALMSPMFDGRDLKIVEGERMLSTYRFNTGTARHYFCSRCGVYPFHQTRMDRACWRVNLGCIDGIDPYALDATIANGASLSVVEDA</sequence>
<evidence type="ECO:0000256" key="1">
    <source>
        <dbReference type="ARBA" id="ARBA00005495"/>
    </source>
</evidence>
<name>B9BM87_9BURK</name>
<feature type="domain" description="CENP-V/GFA" evidence="4">
    <location>
        <begin position="36"/>
        <end position="153"/>
    </location>
</feature>
<evidence type="ECO:0000256" key="2">
    <source>
        <dbReference type="ARBA" id="ARBA00022723"/>
    </source>
</evidence>
<dbReference type="PROSITE" id="PS51891">
    <property type="entry name" value="CENP_V_GFA"/>
    <property type="match status" value="1"/>
</dbReference>
<dbReference type="GO" id="GO:0016846">
    <property type="term" value="F:carbon-sulfur lyase activity"/>
    <property type="evidence" value="ECO:0007669"/>
    <property type="project" value="InterPro"/>
</dbReference>
<dbReference type="InterPro" id="IPR006913">
    <property type="entry name" value="CENP-V/GFA"/>
</dbReference>
<evidence type="ECO:0000256" key="3">
    <source>
        <dbReference type="ARBA" id="ARBA00022833"/>
    </source>
</evidence>
<evidence type="ECO:0000259" key="4">
    <source>
        <dbReference type="PROSITE" id="PS51891"/>
    </source>
</evidence>
<protein>
    <submittedName>
        <fullName evidence="5">Glutathione-dependent formaldehyde-activating, GFA</fullName>
    </submittedName>
</protein>
<proteinExistence type="inferred from homology"/>
<keyword evidence="3" id="KW-0862">Zinc</keyword>
<dbReference type="InterPro" id="IPR052355">
    <property type="entry name" value="CENP-V-like"/>
</dbReference>
<dbReference type="PANTHER" id="PTHR28620:SF1">
    <property type="entry name" value="CENP-V_GFA DOMAIN-CONTAINING PROTEIN"/>
    <property type="match status" value="1"/>
</dbReference>
<reference evidence="5 6" key="1">
    <citation type="journal article" date="2012" name="J. Bacteriol.">
        <title>Draft Genome Sequence Determination for Cystic Fibrosis and Chronic Granulomatous Disease Burkholderia multivorans Isolates.</title>
        <authorList>
            <person name="Varga J.J."/>
            <person name="Losada L."/>
            <person name="Zelazny A.M."/>
            <person name="Brinkac L."/>
            <person name="Harkins D."/>
            <person name="Radune D."/>
            <person name="Hostetler J."/>
            <person name="Sampaio E.P."/>
            <person name="Ronning C.M."/>
            <person name="Nierman W.C."/>
            <person name="Greenberg D.E."/>
            <person name="Holland S.M."/>
            <person name="Goldberg J.B."/>
        </authorList>
    </citation>
    <scope>NUCLEOTIDE SEQUENCE [LARGE SCALE GENOMIC DNA]</scope>
    <source>
        <strain evidence="5 6">CGD2</strain>
    </source>
</reference>
<dbReference type="Gene3D" id="2.170.150.70">
    <property type="match status" value="1"/>
</dbReference>
<dbReference type="Proteomes" id="UP000004535">
    <property type="component" value="Unassembled WGS sequence"/>
</dbReference>
<keyword evidence="2" id="KW-0479">Metal-binding</keyword>
<dbReference type="InterPro" id="IPR011057">
    <property type="entry name" value="Mss4-like_sf"/>
</dbReference>
<dbReference type="PANTHER" id="PTHR28620">
    <property type="entry name" value="CENTROMERE PROTEIN V"/>
    <property type="match status" value="1"/>
</dbReference>
<dbReference type="SUPFAM" id="SSF51316">
    <property type="entry name" value="Mss4-like"/>
    <property type="match status" value="1"/>
</dbReference>
<gene>
    <name evidence="5" type="ORF">BURMUCGD2_1956</name>
</gene>
<accession>B9BM87</accession>
<dbReference type="EMBL" id="ACFC01000003">
    <property type="protein sequence ID" value="EEE07747.1"/>
    <property type="molecule type" value="Genomic_DNA"/>
</dbReference>
<dbReference type="AlphaFoldDB" id="B9BM87"/>
<organism evidence="5 6">
    <name type="scientific">Burkholderia multivorans CGD2</name>
    <dbReference type="NCBI Taxonomy" id="513052"/>
    <lineage>
        <taxon>Bacteria</taxon>
        <taxon>Pseudomonadati</taxon>
        <taxon>Pseudomonadota</taxon>
        <taxon>Betaproteobacteria</taxon>
        <taxon>Burkholderiales</taxon>
        <taxon>Burkholderiaceae</taxon>
        <taxon>Burkholderia</taxon>
        <taxon>Burkholderia cepacia complex</taxon>
    </lineage>
</organism>
<dbReference type="Pfam" id="PF04828">
    <property type="entry name" value="GFA"/>
    <property type="match status" value="1"/>
</dbReference>
<comment type="similarity">
    <text evidence="1">Belongs to the Gfa family.</text>
</comment>
<evidence type="ECO:0000313" key="6">
    <source>
        <dbReference type="Proteomes" id="UP000004535"/>
    </source>
</evidence>
<evidence type="ECO:0000313" key="5">
    <source>
        <dbReference type="EMBL" id="EEE07747.1"/>
    </source>
</evidence>
<dbReference type="GO" id="GO:0046872">
    <property type="term" value="F:metal ion binding"/>
    <property type="evidence" value="ECO:0007669"/>
    <property type="project" value="UniProtKB-KW"/>
</dbReference>